<proteinExistence type="predicted"/>
<keyword evidence="1" id="KW-1133">Transmembrane helix</keyword>
<evidence type="ECO:0000256" key="1">
    <source>
        <dbReference type="SAM" id="Phobius"/>
    </source>
</evidence>
<dbReference type="GO" id="GO:0005956">
    <property type="term" value="C:protein kinase CK2 complex"/>
    <property type="evidence" value="ECO:0007669"/>
    <property type="project" value="InterPro"/>
</dbReference>
<feature type="transmembrane region" description="Helical" evidence="1">
    <location>
        <begin position="55"/>
        <end position="78"/>
    </location>
</feature>
<keyword evidence="1" id="KW-0472">Membrane</keyword>
<dbReference type="InterPro" id="IPR035991">
    <property type="entry name" value="Casein_kinase_II_beta-like"/>
</dbReference>
<dbReference type="AlphaFoldDB" id="A0A1I2N7Z3"/>
<accession>A0A1I2N7Z3</accession>
<sequence>MSEGNSLLYSIVTAKCPRCREGAMFPSGTLYTTKFADMHKNCPKCGQTYEPEPGFYYGAMYVSFAFNVGIFLVLLFLLHHFVGEVTMGMMIGVIVVLMVGLLPIIFRLSRVIWINFFIRYEGPASRIPRKAGA</sequence>
<evidence type="ECO:0008006" key="4">
    <source>
        <dbReference type="Google" id="ProtNLM"/>
    </source>
</evidence>
<dbReference type="EMBL" id="FOOT01000001">
    <property type="protein sequence ID" value="SFF98979.1"/>
    <property type="molecule type" value="Genomic_DNA"/>
</dbReference>
<dbReference type="GO" id="GO:0019887">
    <property type="term" value="F:protein kinase regulator activity"/>
    <property type="evidence" value="ECO:0007669"/>
    <property type="project" value="InterPro"/>
</dbReference>
<dbReference type="Pfam" id="PF06170">
    <property type="entry name" value="DUF983"/>
    <property type="match status" value="1"/>
</dbReference>
<evidence type="ECO:0000313" key="3">
    <source>
        <dbReference type="Proteomes" id="UP000198724"/>
    </source>
</evidence>
<gene>
    <name evidence="2" type="ORF">SAMN05421739_101607</name>
</gene>
<feature type="transmembrane region" description="Helical" evidence="1">
    <location>
        <begin position="85"/>
        <end position="106"/>
    </location>
</feature>
<keyword evidence="3" id="KW-1185">Reference proteome</keyword>
<evidence type="ECO:0000313" key="2">
    <source>
        <dbReference type="EMBL" id="SFF98979.1"/>
    </source>
</evidence>
<name>A0A1I2N7Z3_9BACT</name>
<reference evidence="3" key="1">
    <citation type="submission" date="2016-10" db="EMBL/GenBank/DDBJ databases">
        <authorList>
            <person name="Varghese N."/>
            <person name="Submissions S."/>
        </authorList>
    </citation>
    <scope>NUCLEOTIDE SEQUENCE [LARGE SCALE GENOMIC DNA]</scope>
    <source>
        <strain evidence="3">LP51</strain>
    </source>
</reference>
<protein>
    <recommendedName>
        <fullName evidence="4">DUF983 domain-containing protein</fullName>
    </recommendedName>
</protein>
<dbReference type="InterPro" id="IPR009325">
    <property type="entry name" value="DUF983"/>
</dbReference>
<organism evidence="2 3">
    <name type="scientific">Pontibacter chinhatensis</name>
    <dbReference type="NCBI Taxonomy" id="1436961"/>
    <lineage>
        <taxon>Bacteria</taxon>
        <taxon>Pseudomonadati</taxon>
        <taxon>Bacteroidota</taxon>
        <taxon>Cytophagia</taxon>
        <taxon>Cytophagales</taxon>
        <taxon>Hymenobacteraceae</taxon>
        <taxon>Pontibacter</taxon>
    </lineage>
</organism>
<dbReference type="Proteomes" id="UP000198724">
    <property type="component" value="Unassembled WGS sequence"/>
</dbReference>
<keyword evidence="1" id="KW-0812">Transmembrane</keyword>
<dbReference type="SUPFAM" id="SSF57798">
    <property type="entry name" value="Casein kinase II beta subunit"/>
    <property type="match status" value="1"/>
</dbReference>
<dbReference type="STRING" id="1436961.SAMN05421739_101607"/>